<dbReference type="SUPFAM" id="SSF56796">
    <property type="entry name" value="Dehydroquinate synthase-like"/>
    <property type="match status" value="1"/>
</dbReference>
<dbReference type="Gene3D" id="1.20.1090.10">
    <property type="entry name" value="Dehydroquinate synthase-like - alpha domain"/>
    <property type="match status" value="1"/>
</dbReference>
<dbReference type="PANTHER" id="PTHR11496">
    <property type="entry name" value="ALCOHOL DEHYDROGENASE"/>
    <property type="match status" value="1"/>
</dbReference>
<feature type="domain" description="Fe-containing alcohol dehydrogenase-like C-terminal" evidence="5">
    <location>
        <begin position="186"/>
        <end position="383"/>
    </location>
</feature>
<dbReference type="GO" id="GO:0004022">
    <property type="term" value="F:alcohol dehydrogenase (NAD+) activity"/>
    <property type="evidence" value="ECO:0007669"/>
    <property type="project" value="TreeGrafter"/>
</dbReference>
<evidence type="ECO:0000259" key="4">
    <source>
        <dbReference type="Pfam" id="PF00465"/>
    </source>
</evidence>
<comment type="similarity">
    <text evidence="2">Belongs to the iron-containing alcohol dehydrogenase family.</text>
</comment>
<keyword evidence="3" id="KW-0560">Oxidoreductase</keyword>
<dbReference type="RefSeq" id="WP_206559048.1">
    <property type="nucleotide sequence ID" value="NZ_JAFKCZ010000002.1"/>
</dbReference>
<dbReference type="InterPro" id="IPR056798">
    <property type="entry name" value="ADH_Fe_C"/>
</dbReference>
<gene>
    <name evidence="6" type="ORF">JYP50_03315</name>
</gene>
<dbReference type="EMBL" id="JAFKCZ010000002">
    <property type="protein sequence ID" value="MBN7795605.1"/>
    <property type="molecule type" value="Genomic_DNA"/>
</dbReference>
<dbReference type="GO" id="GO:0046872">
    <property type="term" value="F:metal ion binding"/>
    <property type="evidence" value="ECO:0007669"/>
    <property type="project" value="InterPro"/>
</dbReference>
<dbReference type="Pfam" id="PF25137">
    <property type="entry name" value="ADH_Fe_C"/>
    <property type="match status" value="1"/>
</dbReference>
<feature type="domain" description="Alcohol dehydrogenase iron-type/glycerol dehydrogenase GldA" evidence="4">
    <location>
        <begin position="8"/>
        <end position="174"/>
    </location>
</feature>
<dbReference type="Pfam" id="PF00465">
    <property type="entry name" value="Fe-ADH"/>
    <property type="match status" value="1"/>
</dbReference>
<evidence type="ECO:0000313" key="7">
    <source>
        <dbReference type="Proteomes" id="UP000664303"/>
    </source>
</evidence>
<dbReference type="InterPro" id="IPR001670">
    <property type="entry name" value="ADH_Fe/GldA"/>
</dbReference>
<comment type="cofactor">
    <cofactor evidence="1">
        <name>Fe cation</name>
        <dbReference type="ChEBI" id="CHEBI:24875"/>
    </cofactor>
</comment>
<reference evidence="6" key="1">
    <citation type="submission" date="2021-02" db="EMBL/GenBank/DDBJ databases">
        <title>PHA producing bacteria isolated from coastal sediment in Guangdong, Shenzhen.</title>
        <authorList>
            <person name="Zheng W."/>
            <person name="Yu S."/>
            <person name="Huang Y."/>
        </authorList>
    </citation>
    <scope>NUCLEOTIDE SEQUENCE</scope>
    <source>
        <strain evidence="6">TN14-10</strain>
    </source>
</reference>
<evidence type="ECO:0000256" key="1">
    <source>
        <dbReference type="ARBA" id="ARBA00001962"/>
    </source>
</evidence>
<sequence>MPANITLPRILRIGAGASAELVATLRELGYARPFVVTDPFMVACGFCERITAPLAAAGIDWGIFDGCVPDPTTDSVAAALARLRAGDHDCLVALGGGSSLDTAKAVAVLARHGGEMRDYKVPAPVHSGLPVIAIPTTAGTGSEVTRAAVITDTGSDEKMLCMGLGLVPEAALVDFELTLSMPRRLTADTGLDSLCHAIEAYVSRRANPFTDAVALTAMGAISRHIRTACDEPDNRAAREAMMLAATQGGMAFANASVTLIHGMSRPVGAHFHVPHGLSNAMLLPEVTAWSVSGAPARYADCARAMGLAGDSDPEQLALDKLVAGLRQLTADLEVPGPREYGIDPERWTASLGVMAEQALASGSPANNPRVPGAADIVALYERVWAGA</sequence>
<protein>
    <submittedName>
        <fullName evidence="6">Iron-containing alcohol dehydrogenase</fullName>
    </submittedName>
</protein>
<dbReference type="FunFam" id="3.40.50.1970:FF:000003">
    <property type="entry name" value="Alcohol dehydrogenase, iron-containing"/>
    <property type="match status" value="1"/>
</dbReference>
<dbReference type="AlphaFoldDB" id="A0A939DCD0"/>
<accession>A0A939DCD0</accession>
<comment type="caution">
    <text evidence="6">The sequence shown here is derived from an EMBL/GenBank/DDBJ whole genome shotgun (WGS) entry which is preliminary data.</text>
</comment>
<evidence type="ECO:0000259" key="5">
    <source>
        <dbReference type="Pfam" id="PF25137"/>
    </source>
</evidence>
<dbReference type="InterPro" id="IPR039697">
    <property type="entry name" value="Alcohol_dehydrogenase_Fe"/>
</dbReference>
<keyword evidence="7" id="KW-1185">Reference proteome</keyword>
<dbReference type="FunFam" id="1.20.1090.10:FF:000001">
    <property type="entry name" value="Aldehyde-alcohol dehydrogenase"/>
    <property type="match status" value="1"/>
</dbReference>
<proteinExistence type="inferred from homology"/>
<evidence type="ECO:0000256" key="3">
    <source>
        <dbReference type="ARBA" id="ARBA00023002"/>
    </source>
</evidence>
<evidence type="ECO:0000313" key="6">
    <source>
        <dbReference type="EMBL" id="MBN7795605.1"/>
    </source>
</evidence>
<dbReference type="Proteomes" id="UP000664303">
    <property type="component" value="Unassembled WGS sequence"/>
</dbReference>
<dbReference type="CDD" id="cd08194">
    <property type="entry name" value="Fe-ADH-like"/>
    <property type="match status" value="1"/>
</dbReference>
<evidence type="ECO:0000256" key="2">
    <source>
        <dbReference type="ARBA" id="ARBA00007358"/>
    </source>
</evidence>
<dbReference type="PANTHER" id="PTHR11496:SF102">
    <property type="entry name" value="ALCOHOL DEHYDROGENASE 4"/>
    <property type="match status" value="1"/>
</dbReference>
<dbReference type="Gene3D" id="3.40.50.1970">
    <property type="match status" value="1"/>
</dbReference>
<organism evidence="6 7">
    <name type="scientific">Parahaliea mediterranea</name>
    <dbReference type="NCBI Taxonomy" id="651086"/>
    <lineage>
        <taxon>Bacteria</taxon>
        <taxon>Pseudomonadati</taxon>
        <taxon>Pseudomonadota</taxon>
        <taxon>Gammaproteobacteria</taxon>
        <taxon>Cellvibrionales</taxon>
        <taxon>Halieaceae</taxon>
        <taxon>Parahaliea</taxon>
    </lineage>
</organism>
<name>A0A939DCD0_9GAMM</name>